<reference evidence="2" key="1">
    <citation type="submission" date="2016-11" db="UniProtKB">
        <authorList>
            <consortium name="WormBaseParasite"/>
        </authorList>
    </citation>
    <scope>IDENTIFICATION</scope>
</reference>
<dbReference type="InterPro" id="IPR011009">
    <property type="entry name" value="Kinase-like_dom_sf"/>
</dbReference>
<dbReference type="WBParaSite" id="MhA1_Contig1051.frz3.gene8">
    <property type="protein sequence ID" value="MhA1_Contig1051.frz3.gene8"/>
    <property type="gene ID" value="MhA1_Contig1051.frz3.gene8"/>
</dbReference>
<dbReference type="Gene3D" id="3.30.200.20">
    <property type="entry name" value="Phosphorylase Kinase, domain 1"/>
    <property type="match status" value="1"/>
</dbReference>
<dbReference type="Proteomes" id="UP000095281">
    <property type="component" value="Unplaced"/>
</dbReference>
<evidence type="ECO:0000313" key="2">
    <source>
        <dbReference type="WBParaSite" id="MhA1_Contig1051.frz3.gene8"/>
    </source>
</evidence>
<protein>
    <submittedName>
        <fullName evidence="2">Protein kinase domain-containing protein</fullName>
    </submittedName>
</protein>
<keyword evidence="1" id="KW-1185">Reference proteome</keyword>
<name>A0A1I8AYR3_MELHA</name>
<evidence type="ECO:0000313" key="1">
    <source>
        <dbReference type="Proteomes" id="UP000095281"/>
    </source>
</evidence>
<sequence>MVNPAGYDAKVQFPITALREIKMLKLLRHPNITELIDVCTCKRTNNFIFKTSL</sequence>
<accession>A0A1I8AYR3</accession>
<dbReference type="SUPFAM" id="SSF56112">
    <property type="entry name" value="Protein kinase-like (PK-like)"/>
    <property type="match status" value="1"/>
</dbReference>
<organism evidence="1 2">
    <name type="scientific">Meloidogyne hapla</name>
    <name type="common">Root-knot nematode worm</name>
    <dbReference type="NCBI Taxonomy" id="6305"/>
    <lineage>
        <taxon>Eukaryota</taxon>
        <taxon>Metazoa</taxon>
        <taxon>Ecdysozoa</taxon>
        <taxon>Nematoda</taxon>
        <taxon>Chromadorea</taxon>
        <taxon>Rhabditida</taxon>
        <taxon>Tylenchina</taxon>
        <taxon>Tylenchomorpha</taxon>
        <taxon>Tylenchoidea</taxon>
        <taxon>Meloidogynidae</taxon>
        <taxon>Meloidogyninae</taxon>
        <taxon>Meloidogyne</taxon>
    </lineage>
</organism>
<proteinExistence type="predicted"/>
<dbReference type="AlphaFoldDB" id="A0A1I8AYR3"/>